<gene>
    <name evidence="1" type="ORF">DXX99_10260</name>
</gene>
<name>A0A3D8P376_9THEO</name>
<dbReference type="Gene3D" id="3.30.1330.70">
    <property type="entry name" value="Holliday junction resolvase RusA"/>
    <property type="match status" value="1"/>
</dbReference>
<comment type="caution">
    <text evidence="1">The sequence shown here is derived from an EMBL/GenBank/DDBJ whole genome shotgun (WGS) entry which is preliminary data.</text>
</comment>
<protein>
    <submittedName>
        <fullName evidence="1">Uncharacterized protein</fullName>
    </submittedName>
</protein>
<evidence type="ECO:0000313" key="1">
    <source>
        <dbReference type="EMBL" id="RDV80888.1"/>
    </source>
</evidence>
<dbReference type="InterPro" id="IPR036614">
    <property type="entry name" value="RusA-like_sf"/>
</dbReference>
<dbReference type="RefSeq" id="WP_115793388.1">
    <property type="nucleotide sequence ID" value="NZ_QSLN01000028.1"/>
</dbReference>
<dbReference type="GO" id="GO:0006310">
    <property type="term" value="P:DNA recombination"/>
    <property type="evidence" value="ECO:0007669"/>
    <property type="project" value="InterPro"/>
</dbReference>
<keyword evidence="2" id="KW-1185">Reference proteome</keyword>
<dbReference type="SUPFAM" id="SSF103084">
    <property type="entry name" value="Holliday junction resolvase RusA"/>
    <property type="match status" value="1"/>
</dbReference>
<dbReference type="GO" id="GO:0000287">
    <property type="term" value="F:magnesium ion binding"/>
    <property type="evidence" value="ECO:0007669"/>
    <property type="project" value="InterPro"/>
</dbReference>
<dbReference type="OrthoDB" id="1806521at2"/>
<dbReference type="Proteomes" id="UP000256329">
    <property type="component" value="Unassembled WGS sequence"/>
</dbReference>
<dbReference type="EMBL" id="QSLN01000028">
    <property type="protein sequence ID" value="RDV80888.1"/>
    <property type="molecule type" value="Genomic_DNA"/>
</dbReference>
<organism evidence="1 2">
    <name type="scientific">Ammonifex thiophilus</name>
    <dbReference type="NCBI Taxonomy" id="444093"/>
    <lineage>
        <taxon>Bacteria</taxon>
        <taxon>Bacillati</taxon>
        <taxon>Bacillota</taxon>
        <taxon>Clostridia</taxon>
        <taxon>Thermoanaerobacterales</taxon>
        <taxon>Thermoanaerobacteraceae</taxon>
        <taxon>Ammonifex</taxon>
    </lineage>
</organism>
<proteinExistence type="predicted"/>
<dbReference type="AlphaFoldDB" id="A0A3D8P376"/>
<dbReference type="GO" id="GO:0006281">
    <property type="term" value="P:DNA repair"/>
    <property type="evidence" value="ECO:0007669"/>
    <property type="project" value="InterPro"/>
</dbReference>
<accession>A0A3D8P376</accession>
<reference evidence="1 2" key="1">
    <citation type="submission" date="2018-08" db="EMBL/GenBank/DDBJ databases">
        <title>Form III RuBisCO-mediated autotrophy in Thermodesulfobium bacteria.</title>
        <authorList>
            <person name="Toshchakov S.V."/>
            <person name="Kublanov I.V."/>
            <person name="Frolov E."/>
            <person name="Bonch-Osmolovskaya E.A."/>
            <person name="Tourova T.P."/>
            <person name="Chernych N.A."/>
            <person name="Lebedinsky A.V."/>
        </authorList>
    </citation>
    <scope>NUCLEOTIDE SEQUENCE [LARGE SCALE GENOMIC DNA]</scope>
    <source>
        <strain evidence="1 2">SR</strain>
    </source>
</reference>
<evidence type="ECO:0000313" key="2">
    <source>
        <dbReference type="Proteomes" id="UP000256329"/>
    </source>
</evidence>
<sequence length="173" mass="19473">MLLSRPEFPPEFPEEWFGPNPILQKKKLVNRFFEETRAAFKDGVLGIYIPEPVPNRKVIPRLGVEVKLCWKHAVAHAVEELRKQTSLPLPLVPASVLIVACVPEGKWDVDNLAYRLIVNGLVAAGVLPDDSVRYLDSVTVRYGRPVPYPHTEVYVTAPPLWLATIPAIFADVW</sequence>